<keyword evidence="4" id="KW-1185">Reference proteome</keyword>
<feature type="coiled-coil region" evidence="1">
    <location>
        <begin position="127"/>
        <end position="154"/>
    </location>
</feature>
<keyword evidence="1" id="KW-0175">Coiled coil</keyword>
<reference evidence="3" key="1">
    <citation type="submission" date="2021-04" db="EMBL/GenBank/DDBJ databases">
        <title>Draft genome sequence of Xylanibacillus composti strain K13.</title>
        <authorList>
            <person name="Uke A."/>
            <person name="Chhe C."/>
            <person name="Baramee S."/>
            <person name="Kosugi A."/>
        </authorList>
    </citation>
    <scope>NUCLEOTIDE SEQUENCE</scope>
    <source>
        <strain evidence="3">K13</strain>
    </source>
</reference>
<dbReference type="InterPro" id="IPR014198">
    <property type="entry name" value="Spore_III_AB"/>
</dbReference>
<keyword evidence="2" id="KW-0812">Transmembrane</keyword>
<evidence type="ECO:0000256" key="1">
    <source>
        <dbReference type="SAM" id="Coils"/>
    </source>
</evidence>
<keyword evidence="2" id="KW-0472">Membrane</keyword>
<comment type="caution">
    <text evidence="3">The sequence shown here is derived from an EMBL/GenBank/DDBJ whole genome shotgun (WGS) entry which is preliminary data.</text>
</comment>
<protein>
    <recommendedName>
        <fullName evidence="5">Stage III sporulation protein AB</fullName>
    </recommendedName>
</protein>
<dbReference type="PIRSF" id="PIRSF021435">
    <property type="entry name" value="SpoIIIAB"/>
    <property type="match status" value="1"/>
</dbReference>
<dbReference type="Pfam" id="PF09548">
    <property type="entry name" value="Spore_III_AB"/>
    <property type="match status" value="1"/>
</dbReference>
<name>A0A8J4H6P1_9BACL</name>
<dbReference type="Proteomes" id="UP000677918">
    <property type="component" value="Unassembled WGS sequence"/>
</dbReference>
<evidence type="ECO:0000256" key="2">
    <source>
        <dbReference type="SAM" id="Phobius"/>
    </source>
</evidence>
<evidence type="ECO:0000313" key="3">
    <source>
        <dbReference type="EMBL" id="GIQ70692.1"/>
    </source>
</evidence>
<organism evidence="3 4">
    <name type="scientific">Xylanibacillus composti</name>
    <dbReference type="NCBI Taxonomy" id="1572762"/>
    <lineage>
        <taxon>Bacteria</taxon>
        <taxon>Bacillati</taxon>
        <taxon>Bacillota</taxon>
        <taxon>Bacilli</taxon>
        <taxon>Bacillales</taxon>
        <taxon>Paenibacillaceae</taxon>
        <taxon>Xylanibacillus</taxon>
    </lineage>
</organism>
<dbReference type="AlphaFoldDB" id="A0A8J4H6P1"/>
<dbReference type="NCBIfam" id="TIGR02833">
    <property type="entry name" value="spore_III_AB"/>
    <property type="match status" value="1"/>
</dbReference>
<evidence type="ECO:0000313" key="4">
    <source>
        <dbReference type="Proteomes" id="UP000677918"/>
    </source>
</evidence>
<keyword evidence="2" id="KW-1133">Transmembrane helix</keyword>
<feature type="transmembrane region" description="Helical" evidence="2">
    <location>
        <begin position="154"/>
        <end position="170"/>
    </location>
</feature>
<sequence>MQLIGALLVLIAGLWAGLHMASRYANRPKQLRQLRHALQRLETEIVYGYTPLSEAFARLAIHAAPPFASLFERMSASLRQSGSGSAADCWEREWSRAWEYTALRATDREVLLQLGRTLGVSDREDQMKHLHLAMRQLQAEEETAKEEQARYERMWRSLGLLGAALIVILMY</sequence>
<dbReference type="EMBL" id="BOVK01000055">
    <property type="protein sequence ID" value="GIQ70692.1"/>
    <property type="molecule type" value="Genomic_DNA"/>
</dbReference>
<gene>
    <name evidence="3" type="ORF">XYCOK13_35160</name>
</gene>
<evidence type="ECO:0008006" key="5">
    <source>
        <dbReference type="Google" id="ProtNLM"/>
    </source>
</evidence>
<proteinExistence type="predicted"/>
<accession>A0A8J4H6P1</accession>
<dbReference type="RefSeq" id="WP_213413508.1">
    <property type="nucleotide sequence ID" value="NZ_BOVK01000055.1"/>
</dbReference>